<evidence type="ECO:0000313" key="3">
    <source>
        <dbReference type="Proteomes" id="UP000178428"/>
    </source>
</evidence>
<dbReference type="AlphaFoldDB" id="A0A1G2EXH4"/>
<evidence type="ECO:0008006" key="4">
    <source>
        <dbReference type="Google" id="ProtNLM"/>
    </source>
</evidence>
<comment type="caution">
    <text evidence="2">The sequence shown here is derived from an EMBL/GenBank/DDBJ whole genome shotgun (WGS) entry which is preliminary data.</text>
</comment>
<organism evidence="2 3">
    <name type="scientific">Candidatus Niyogibacteria bacterium RIFCSPLOWO2_02_FULL_45_13</name>
    <dbReference type="NCBI Taxonomy" id="1801725"/>
    <lineage>
        <taxon>Bacteria</taxon>
        <taxon>Candidatus Niyogiibacteriota</taxon>
    </lineage>
</organism>
<feature type="signal peptide" evidence="1">
    <location>
        <begin position="1"/>
        <end position="23"/>
    </location>
</feature>
<evidence type="ECO:0000256" key="1">
    <source>
        <dbReference type="SAM" id="SignalP"/>
    </source>
</evidence>
<proteinExistence type="predicted"/>
<dbReference type="Proteomes" id="UP000178428">
    <property type="component" value="Unassembled WGS sequence"/>
</dbReference>
<sequence>MAKILAVLVVSVAISLALTAVYANGETPELKALEIRIVGLSKQVYDNLDNLASLLSKKGALIIFEVKREIMTAEEMFLNYLYDESVPLSDRKHDAEGFITGLTNTRDHTKKKIDEVLERKNKKNDI</sequence>
<protein>
    <recommendedName>
        <fullName evidence="4">DUF5667 domain-containing protein</fullName>
    </recommendedName>
</protein>
<reference evidence="2 3" key="1">
    <citation type="journal article" date="2016" name="Nat. Commun.">
        <title>Thousands of microbial genomes shed light on interconnected biogeochemical processes in an aquifer system.</title>
        <authorList>
            <person name="Anantharaman K."/>
            <person name="Brown C.T."/>
            <person name="Hug L.A."/>
            <person name="Sharon I."/>
            <person name="Castelle C.J."/>
            <person name="Probst A.J."/>
            <person name="Thomas B.C."/>
            <person name="Singh A."/>
            <person name="Wilkins M.J."/>
            <person name="Karaoz U."/>
            <person name="Brodie E.L."/>
            <person name="Williams K.H."/>
            <person name="Hubbard S.S."/>
            <person name="Banfield J.F."/>
        </authorList>
    </citation>
    <scope>NUCLEOTIDE SEQUENCE [LARGE SCALE GENOMIC DNA]</scope>
</reference>
<accession>A0A1G2EXH4</accession>
<evidence type="ECO:0000313" key="2">
    <source>
        <dbReference type="EMBL" id="OGZ30427.1"/>
    </source>
</evidence>
<gene>
    <name evidence="2" type="ORF">A3J00_04110</name>
</gene>
<feature type="chain" id="PRO_5009582803" description="DUF5667 domain-containing protein" evidence="1">
    <location>
        <begin position="24"/>
        <end position="126"/>
    </location>
</feature>
<dbReference type="STRING" id="1801725.A3J00_04110"/>
<name>A0A1G2EXH4_9BACT</name>
<dbReference type="EMBL" id="MHMR01000021">
    <property type="protein sequence ID" value="OGZ30427.1"/>
    <property type="molecule type" value="Genomic_DNA"/>
</dbReference>
<keyword evidence="1" id="KW-0732">Signal</keyword>